<feature type="transmembrane region" description="Helical" evidence="8">
    <location>
        <begin position="289"/>
        <end position="305"/>
    </location>
</feature>
<dbReference type="GO" id="GO:0008511">
    <property type="term" value="F:sodium:potassium:chloride symporter activity"/>
    <property type="evidence" value="ECO:0007669"/>
    <property type="project" value="TreeGrafter"/>
</dbReference>
<dbReference type="InterPro" id="IPR018491">
    <property type="entry name" value="SLC12_C"/>
</dbReference>
<name>A0A0N5ANZ6_9BILA</name>
<evidence type="ECO:0000259" key="10">
    <source>
        <dbReference type="Pfam" id="PF00324"/>
    </source>
</evidence>
<dbReference type="GO" id="GO:1990573">
    <property type="term" value="P:potassium ion import across plasma membrane"/>
    <property type="evidence" value="ECO:0007669"/>
    <property type="project" value="TreeGrafter"/>
</dbReference>
<dbReference type="Proteomes" id="UP000046393">
    <property type="component" value="Unplaced"/>
</dbReference>
<dbReference type="GO" id="GO:0055078">
    <property type="term" value="P:sodium ion homeostasis"/>
    <property type="evidence" value="ECO:0007669"/>
    <property type="project" value="TreeGrafter"/>
</dbReference>
<keyword evidence="7 8" id="KW-0472">Membrane</keyword>
<comment type="subcellular location">
    <subcellularLocation>
        <location evidence="1">Membrane</location>
        <topology evidence="1">Multi-pass membrane protein</topology>
    </subcellularLocation>
</comment>
<feature type="transmembrane region" description="Helical" evidence="8">
    <location>
        <begin position="43"/>
        <end position="66"/>
    </location>
</feature>
<feature type="domain" description="SLC12A transporter C-terminal" evidence="11">
    <location>
        <begin position="438"/>
        <end position="851"/>
    </location>
</feature>
<feature type="transmembrane region" description="Helical" evidence="8">
    <location>
        <begin position="221"/>
        <end position="246"/>
    </location>
</feature>
<dbReference type="Pfam" id="PF03522">
    <property type="entry name" value="SLC12"/>
    <property type="match status" value="1"/>
</dbReference>
<keyword evidence="6 8" id="KW-1133">Transmembrane helix</keyword>
<evidence type="ECO:0000256" key="8">
    <source>
        <dbReference type="SAM" id="Phobius"/>
    </source>
</evidence>
<dbReference type="Pfam" id="PF00324">
    <property type="entry name" value="AA_permease"/>
    <property type="match status" value="1"/>
</dbReference>
<dbReference type="PANTHER" id="PTHR11827">
    <property type="entry name" value="SOLUTE CARRIER FAMILY 12, CATION COTRANSPORTERS"/>
    <property type="match status" value="1"/>
</dbReference>
<dbReference type="AlphaFoldDB" id="A0A0N5ANZ6"/>
<evidence type="ECO:0000256" key="4">
    <source>
        <dbReference type="ARBA" id="ARBA00022448"/>
    </source>
</evidence>
<feature type="domain" description="Amino acid permease/ SLC12A" evidence="10">
    <location>
        <begin position="2"/>
        <end position="429"/>
    </location>
</feature>
<dbReference type="GO" id="GO:0006884">
    <property type="term" value="P:cell volume homeostasis"/>
    <property type="evidence" value="ECO:0007669"/>
    <property type="project" value="TreeGrafter"/>
</dbReference>
<comment type="similarity">
    <text evidence="2">Belongs to the SLC12A transporter family.</text>
</comment>
<organism evidence="12 13">
    <name type="scientific">Syphacia muris</name>
    <dbReference type="NCBI Taxonomy" id="451379"/>
    <lineage>
        <taxon>Eukaryota</taxon>
        <taxon>Metazoa</taxon>
        <taxon>Ecdysozoa</taxon>
        <taxon>Nematoda</taxon>
        <taxon>Chromadorea</taxon>
        <taxon>Rhabditida</taxon>
        <taxon>Spirurina</taxon>
        <taxon>Oxyuridomorpha</taxon>
        <taxon>Oxyuroidea</taxon>
        <taxon>Oxyuridae</taxon>
        <taxon>Syphacia</taxon>
    </lineage>
</organism>
<evidence type="ECO:0000313" key="13">
    <source>
        <dbReference type="WBParaSite" id="SMUV_0000635201-mRNA-1"/>
    </source>
</evidence>
<evidence type="ECO:0000313" key="12">
    <source>
        <dbReference type="Proteomes" id="UP000046393"/>
    </source>
</evidence>
<dbReference type="GO" id="GO:0016020">
    <property type="term" value="C:membrane"/>
    <property type="evidence" value="ECO:0007669"/>
    <property type="project" value="UniProtKB-SubCell"/>
</dbReference>
<keyword evidence="12" id="KW-1185">Reference proteome</keyword>
<dbReference type="Gene3D" id="1.20.1740.10">
    <property type="entry name" value="Amino acid/polyamine transporter I"/>
    <property type="match status" value="1"/>
</dbReference>
<evidence type="ECO:0000256" key="6">
    <source>
        <dbReference type="ARBA" id="ARBA00022989"/>
    </source>
</evidence>
<reference evidence="13" key="1">
    <citation type="submission" date="2017-02" db="UniProtKB">
        <authorList>
            <consortium name="WormBaseParasite"/>
        </authorList>
    </citation>
    <scope>IDENTIFICATION</scope>
</reference>
<evidence type="ECO:0000256" key="5">
    <source>
        <dbReference type="ARBA" id="ARBA00022692"/>
    </source>
</evidence>
<feature type="transmembrane region" description="Helical" evidence="8">
    <location>
        <begin position="311"/>
        <end position="331"/>
    </location>
</feature>
<evidence type="ECO:0000256" key="1">
    <source>
        <dbReference type="ARBA" id="ARBA00004141"/>
    </source>
</evidence>
<proteinExistence type="inferred from homology"/>
<protein>
    <recommendedName>
        <fullName evidence="3">Solute carrier family 12 member 9</fullName>
    </recommendedName>
</protein>
<feature type="chain" id="PRO_5005893282" description="Solute carrier family 12 member 9" evidence="9">
    <location>
        <begin position="18"/>
        <end position="852"/>
    </location>
</feature>
<feature type="transmembrane region" description="Helical" evidence="8">
    <location>
        <begin position="352"/>
        <end position="385"/>
    </location>
</feature>
<dbReference type="WBParaSite" id="SMUV_0000635201-mRNA-1">
    <property type="protein sequence ID" value="SMUV_0000635201-mRNA-1"/>
    <property type="gene ID" value="SMUV_0000635201"/>
</dbReference>
<dbReference type="InterPro" id="IPR004841">
    <property type="entry name" value="AA-permease/SLC12A_dom"/>
</dbReference>
<dbReference type="STRING" id="451379.A0A0N5ANZ6"/>
<feature type="transmembrane region" description="Helical" evidence="8">
    <location>
        <begin position="146"/>
        <end position="168"/>
    </location>
</feature>
<feature type="signal peptide" evidence="9">
    <location>
        <begin position="1"/>
        <end position="17"/>
    </location>
</feature>
<keyword evidence="4" id="KW-0813">Transport</keyword>
<evidence type="ECO:0000256" key="7">
    <source>
        <dbReference type="ARBA" id="ARBA00023136"/>
    </source>
</evidence>
<dbReference type="GO" id="GO:0055075">
    <property type="term" value="P:potassium ion homeostasis"/>
    <property type="evidence" value="ECO:0007669"/>
    <property type="project" value="TreeGrafter"/>
</dbReference>
<evidence type="ECO:0000256" key="9">
    <source>
        <dbReference type="SAM" id="SignalP"/>
    </source>
</evidence>
<evidence type="ECO:0000256" key="2">
    <source>
        <dbReference type="ARBA" id="ARBA00010593"/>
    </source>
</evidence>
<evidence type="ECO:0000256" key="3">
    <source>
        <dbReference type="ARBA" id="ARBA00019359"/>
    </source>
</evidence>
<accession>A0A0N5ANZ6</accession>
<sequence>MSLIVAILTAISMSAIATNGVVKGGGCYYLASTRPEFGGSIGLIFYFANTVNASMNCVGLAEAIVYTLREYDFELIDGGVNDCIIFIGTQFESKTQVFLLICLIISLAAHIIGTFLPPTEFQSDRGITGSTLQANLFPDFRNGETFITVFGIYFPAMTGIMAGTSMSGDLKDPSKSIPKGTILAIIITTVIYTLAMVLPTVTAVRDATGKAAPIFSNVTHYFIPPSCAANQTCILYGPLVIMGIYASTLSSASGCLIGAPRVFQALCGDNIYPYLKFFHKGRGNNNDPFRAYFLTFFIAISIILIGDLNIISMIITNFFLAAFAITNFACFDATQAKSPGFRPGFRFYNKWLSLFGSVLCIIIMFVLSWMIALLTFGIFVLLFIYIRTKKSNINWGSSTQANSYRNALLALLKLSQIQEHVKNYRPQLLVLTGNPFARQALVDFAYSISKGQNLMICGHVVPYPPSVAATACIKKLNVELTQWLNDHRIRAFYCAVANRSLKSGVQSLLQTVGLGKMQPNILLMGFKTTWLSKLETAPDEVKDYIGVITDAFESDMSICVFRNGNEGLDHSVNLISSQDNFILKLPDLMLSDTKSSLSDDLNRGAPIRAHRPTTPIALSIAHLRASRSAENLRHSSSISSALSLRKEFGSKGLTQRRTKFGIKVKDGIIDVWWLFDDGGLTLLIPYLLADHASYLQGAQLRIFTITHNSATVDEEREKLENLLKRFRINFSEVQVLCDEDEKPLYPETEAEYAEFLKVLQPKVPENIFRMSEARTQRMMRSRELLLEYSSHSSLVVVQHQQATLKYCSTMPVAKKAILSSPIYLMWLEFLTKDLPPTLLVRGNQITVLTFYF</sequence>
<dbReference type="GO" id="GO:0055064">
    <property type="term" value="P:chloride ion homeostasis"/>
    <property type="evidence" value="ECO:0007669"/>
    <property type="project" value="TreeGrafter"/>
</dbReference>
<dbReference type="FunFam" id="1.20.1740.10:FF:000013">
    <property type="entry name" value="Solute carrier family 12 member"/>
    <property type="match status" value="1"/>
</dbReference>
<dbReference type="InterPro" id="IPR004842">
    <property type="entry name" value="SLC12A_fam"/>
</dbReference>
<evidence type="ECO:0000259" key="11">
    <source>
        <dbReference type="Pfam" id="PF03522"/>
    </source>
</evidence>
<keyword evidence="5 8" id="KW-0812">Transmembrane</keyword>
<keyword evidence="9" id="KW-0732">Signal</keyword>
<dbReference type="PANTHER" id="PTHR11827:SF103">
    <property type="entry name" value="SODIUM CHLORIDE COTRANSPORTER 69, ISOFORM E"/>
    <property type="match status" value="1"/>
</dbReference>
<feature type="transmembrane region" description="Helical" evidence="8">
    <location>
        <begin position="180"/>
        <end position="201"/>
    </location>
</feature>
<feature type="transmembrane region" description="Helical" evidence="8">
    <location>
        <begin position="97"/>
        <end position="116"/>
    </location>
</feature>